<accession>A0AAU9NZ83</accession>
<evidence type="ECO:0000313" key="2">
    <source>
        <dbReference type="EMBL" id="CAH1443064.1"/>
    </source>
</evidence>
<sequence>MKNTSTIPPLAGSRSSLLTPSPVHRRFSGCLLSLAYMPSTHRLLSSHTTNPRENSRKTHKSTTLTHLLIFLFYLDISDFYDFMLETAIPYSRLSDEELQVAFISDI</sequence>
<proteinExistence type="predicted"/>
<feature type="region of interest" description="Disordered" evidence="1">
    <location>
        <begin position="1"/>
        <end position="21"/>
    </location>
</feature>
<evidence type="ECO:0000313" key="3">
    <source>
        <dbReference type="Proteomes" id="UP001157418"/>
    </source>
</evidence>
<name>A0AAU9NZ83_9ASTR</name>
<comment type="caution">
    <text evidence="2">The sequence shown here is derived from an EMBL/GenBank/DDBJ whole genome shotgun (WGS) entry which is preliminary data.</text>
</comment>
<dbReference type="Proteomes" id="UP001157418">
    <property type="component" value="Unassembled WGS sequence"/>
</dbReference>
<protein>
    <submittedName>
        <fullName evidence="2">Uncharacterized protein</fullName>
    </submittedName>
</protein>
<gene>
    <name evidence="2" type="ORF">LVIROSA_LOCUS29006</name>
</gene>
<dbReference type="EMBL" id="CAKMRJ010005412">
    <property type="protein sequence ID" value="CAH1443064.1"/>
    <property type="molecule type" value="Genomic_DNA"/>
</dbReference>
<dbReference type="AlphaFoldDB" id="A0AAU9NZ83"/>
<keyword evidence="3" id="KW-1185">Reference proteome</keyword>
<reference evidence="2 3" key="1">
    <citation type="submission" date="2022-01" db="EMBL/GenBank/DDBJ databases">
        <authorList>
            <person name="Xiong W."/>
            <person name="Schranz E."/>
        </authorList>
    </citation>
    <scope>NUCLEOTIDE SEQUENCE [LARGE SCALE GENOMIC DNA]</scope>
</reference>
<evidence type="ECO:0000256" key="1">
    <source>
        <dbReference type="SAM" id="MobiDB-lite"/>
    </source>
</evidence>
<organism evidence="2 3">
    <name type="scientific">Lactuca virosa</name>
    <dbReference type="NCBI Taxonomy" id="75947"/>
    <lineage>
        <taxon>Eukaryota</taxon>
        <taxon>Viridiplantae</taxon>
        <taxon>Streptophyta</taxon>
        <taxon>Embryophyta</taxon>
        <taxon>Tracheophyta</taxon>
        <taxon>Spermatophyta</taxon>
        <taxon>Magnoliopsida</taxon>
        <taxon>eudicotyledons</taxon>
        <taxon>Gunneridae</taxon>
        <taxon>Pentapetalae</taxon>
        <taxon>asterids</taxon>
        <taxon>campanulids</taxon>
        <taxon>Asterales</taxon>
        <taxon>Asteraceae</taxon>
        <taxon>Cichorioideae</taxon>
        <taxon>Cichorieae</taxon>
        <taxon>Lactucinae</taxon>
        <taxon>Lactuca</taxon>
    </lineage>
</organism>
<feature type="compositionally biased region" description="Polar residues" evidence="1">
    <location>
        <begin position="1"/>
        <end position="19"/>
    </location>
</feature>